<accession>A0A087UN84</accession>
<sequence>MKKNFKIMDPNISLMRMINLNYWRKVLLKNLLKLPIQRLNISAQTKVDVLAEGSKDVIEQHSLQHSWKNLKDHSTSAITQMYFQEKN</sequence>
<proteinExistence type="predicted"/>
<keyword evidence="2" id="KW-1185">Reference proteome</keyword>
<dbReference type="Proteomes" id="UP000054359">
    <property type="component" value="Unassembled WGS sequence"/>
</dbReference>
<evidence type="ECO:0000313" key="2">
    <source>
        <dbReference type="Proteomes" id="UP000054359"/>
    </source>
</evidence>
<feature type="non-terminal residue" evidence="1">
    <location>
        <position position="87"/>
    </location>
</feature>
<dbReference type="EMBL" id="KK120685">
    <property type="protein sequence ID" value="KFM78823.1"/>
    <property type="molecule type" value="Genomic_DNA"/>
</dbReference>
<dbReference type="AlphaFoldDB" id="A0A087UN84"/>
<reference evidence="1 2" key="1">
    <citation type="submission" date="2013-11" db="EMBL/GenBank/DDBJ databases">
        <title>Genome sequencing of Stegodyphus mimosarum.</title>
        <authorList>
            <person name="Bechsgaard J."/>
        </authorList>
    </citation>
    <scope>NUCLEOTIDE SEQUENCE [LARGE SCALE GENOMIC DNA]</scope>
</reference>
<name>A0A087UN84_STEMI</name>
<organism evidence="1 2">
    <name type="scientific">Stegodyphus mimosarum</name>
    <name type="common">African social velvet spider</name>
    <dbReference type="NCBI Taxonomy" id="407821"/>
    <lineage>
        <taxon>Eukaryota</taxon>
        <taxon>Metazoa</taxon>
        <taxon>Ecdysozoa</taxon>
        <taxon>Arthropoda</taxon>
        <taxon>Chelicerata</taxon>
        <taxon>Arachnida</taxon>
        <taxon>Araneae</taxon>
        <taxon>Araneomorphae</taxon>
        <taxon>Entelegynae</taxon>
        <taxon>Eresoidea</taxon>
        <taxon>Eresidae</taxon>
        <taxon>Stegodyphus</taxon>
    </lineage>
</organism>
<gene>
    <name evidence="1" type="ORF">X975_22071</name>
</gene>
<evidence type="ECO:0000313" key="1">
    <source>
        <dbReference type="EMBL" id="KFM78823.1"/>
    </source>
</evidence>
<protein>
    <submittedName>
        <fullName evidence="1">Uncharacterized protein</fullName>
    </submittedName>
</protein>